<proteinExistence type="predicted"/>
<reference evidence="1 2" key="1">
    <citation type="submission" date="2022-10" db="EMBL/GenBank/DDBJ databases">
        <title>Paenibacillus description and whole genome data of maize root bacterial community.</title>
        <authorList>
            <person name="Marton D."/>
            <person name="Farkas M."/>
            <person name="Cserhati M."/>
        </authorList>
    </citation>
    <scope>NUCLEOTIDE SEQUENCE [LARGE SCALE GENOMIC DNA]</scope>
    <source>
        <strain evidence="1 2">P96</strain>
    </source>
</reference>
<dbReference type="RefSeq" id="WP_305757058.1">
    <property type="nucleotide sequence ID" value="NZ_JAPCKK010000034.1"/>
</dbReference>
<dbReference type="GO" id="GO:0016787">
    <property type="term" value="F:hydrolase activity"/>
    <property type="evidence" value="ECO:0007669"/>
    <property type="project" value="UniProtKB-KW"/>
</dbReference>
<protein>
    <submittedName>
        <fullName evidence="1">Glycosyl hydrolase</fullName>
    </submittedName>
</protein>
<sequence length="366" mass="41494">MYKRLSGYALTLLAVLLIGGGIASMMYGKETMRKSPNSSTEQFIEQHMINTNGTLASYLQDGTSTVPEIAAGREALSESLGLWMQYALLRQDKPLFDRSYDVLKERFIMPEGYIAWKLAEDGKSNVHTNALGDDFRIIDALWKAADQWNEESYRVTADELTGTLVASAMREGWFVDYHDFSRNESSSALSLAYLDMSALSNMTRNGVLEPSVYERHKKLLTDMPDDGLFYPKSYQIDQKTYIYDDSVNLIDQLLVALNGAEIGRTSDKLVTFLKTEFEQRHRIIGRYNRDTRQPDAAYESPSVYALAILLALKSGDTEFARQLDERMLAFRGQDADYPGGYVFSKDTHIFDNLFPLIAEESVQENQ</sequence>
<dbReference type="InterPro" id="IPR008928">
    <property type="entry name" value="6-hairpin_glycosidase_sf"/>
</dbReference>
<evidence type="ECO:0000313" key="2">
    <source>
        <dbReference type="Proteomes" id="UP001241848"/>
    </source>
</evidence>
<evidence type="ECO:0000313" key="1">
    <source>
        <dbReference type="EMBL" id="MDP4099448.1"/>
    </source>
</evidence>
<organism evidence="1 2">
    <name type="scientific">Paenibacillus zeirhizosphaerae</name>
    <dbReference type="NCBI Taxonomy" id="2987519"/>
    <lineage>
        <taxon>Bacteria</taxon>
        <taxon>Bacillati</taxon>
        <taxon>Bacillota</taxon>
        <taxon>Bacilli</taxon>
        <taxon>Bacillales</taxon>
        <taxon>Paenibacillaceae</taxon>
        <taxon>Paenibacillus</taxon>
    </lineage>
</organism>
<gene>
    <name evidence="1" type="ORF">OIN60_22280</name>
</gene>
<dbReference type="SUPFAM" id="SSF48208">
    <property type="entry name" value="Six-hairpin glycosidases"/>
    <property type="match status" value="1"/>
</dbReference>
<dbReference type="Gene3D" id="1.50.10.10">
    <property type="match status" value="1"/>
</dbReference>
<comment type="caution">
    <text evidence="1">The sequence shown here is derived from an EMBL/GenBank/DDBJ whole genome shotgun (WGS) entry which is preliminary data.</text>
</comment>
<name>A0ABT9FXJ4_9BACL</name>
<keyword evidence="2" id="KW-1185">Reference proteome</keyword>
<dbReference type="Proteomes" id="UP001241848">
    <property type="component" value="Unassembled WGS sequence"/>
</dbReference>
<dbReference type="InterPro" id="IPR012341">
    <property type="entry name" value="6hp_glycosidase-like_sf"/>
</dbReference>
<keyword evidence="1" id="KW-0378">Hydrolase</keyword>
<dbReference type="EMBL" id="JAPCKK010000034">
    <property type="protein sequence ID" value="MDP4099448.1"/>
    <property type="molecule type" value="Genomic_DNA"/>
</dbReference>
<accession>A0ABT9FXJ4</accession>